<proteinExistence type="inferred from homology"/>
<dbReference type="PANTHER" id="PTHR33279">
    <property type="entry name" value="SULFUR CARRIER PROTEIN YEDF-RELATED"/>
    <property type="match status" value="1"/>
</dbReference>
<dbReference type="EC" id="2.8.1.-" evidence="3"/>
<dbReference type="PANTHER" id="PTHR33279:SF2">
    <property type="entry name" value="SULFUR CARRIER PROTEIN TUSA"/>
    <property type="match status" value="1"/>
</dbReference>
<dbReference type="InterPro" id="IPR036868">
    <property type="entry name" value="TusA-like_sf"/>
</dbReference>
<evidence type="ECO:0000259" key="2">
    <source>
        <dbReference type="Pfam" id="PF01206"/>
    </source>
</evidence>
<reference evidence="3" key="2">
    <citation type="submission" date="2021-04" db="EMBL/GenBank/DDBJ databases">
        <authorList>
            <person name="Gilroy R."/>
        </authorList>
    </citation>
    <scope>NUCLEOTIDE SEQUENCE</scope>
    <source>
        <strain evidence="3">USASDec5-558</strain>
    </source>
</reference>
<dbReference type="Pfam" id="PF01206">
    <property type="entry name" value="TusA"/>
    <property type="match status" value="1"/>
</dbReference>
<dbReference type="NCBIfam" id="NF001423">
    <property type="entry name" value="PRK00299.1"/>
    <property type="match status" value="1"/>
</dbReference>
<dbReference type="EMBL" id="DXEV01000137">
    <property type="protein sequence ID" value="HIX57170.1"/>
    <property type="molecule type" value="Genomic_DNA"/>
</dbReference>
<feature type="domain" description="UPF0033" evidence="2">
    <location>
        <begin position="25"/>
        <end position="93"/>
    </location>
</feature>
<protein>
    <submittedName>
        <fullName evidence="3">Sulfurtransferase TusA</fullName>
        <ecNumber evidence="3">2.8.1.-</ecNumber>
    </submittedName>
</protein>
<comment type="caution">
    <text evidence="3">The sequence shown here is derived from an EMBL/GenBank/DDBJ whole genome shotgun (WGS) entry which is preliminary data.</text>
</comment>
<evidence type="ECO:0000313" key="4">
    <source>
        <dbReference type="Proteomes" id="UP000886829"/>
    </source>
</evidence>
<sequence>MCKDPSSKVPPAECELPADFDQRITVNGLGLECPEPLQLLRKCVREAKEGQLIEVLSEDPVSRRDIPAFCEFMKHTLVSMPSKFRPYHYLIRKGQRTKAD</sequence>
<dbReference type="Proteomes" id="UP000886829">
    <property type="component" value="Unassembled WGS sequence"/>
</dbReference>
<dbReference type="GO" id="GO:0016740">
    <property type="term" value="F:transferase activity"/>
    <property type="evidence" value="ECO:0007669"/>
    <property type="project" value="UniProtKB-KW"/>
</dbReference>
<evidence type="ECO:0000313" key="3">
    <source>
        <dbReference type="EMBL" id="HIX57170.1"/>
    </source>
</evidence>
<accession>A0A9D1WDH1</accession>
<evidence type="ECO:0000256" key="1">
    <source>
        <dbReference type="ARBA" id="ARBA00008984"/>
    </source>
</evidence>
<gene>
    <name evidence="3" type="primary">tusA</name>
    <name evidence="3" type="ORF">H9850_06830</name>
</gene>
<comment type="similarity">
    <text evidence="1">Belongs to the sulfur carrier protein TusA family.</text>
</comment>
<organism evidence="3 4">
    <name type="scientific">Candidatus Anaerobiospirillum pullistercoris</name>
    <dbReference type="NCBI Taxonomy" id="2838452"/>
    <lineage>
        <taxon>Bacteria</taxon>
        <taxon>Pseudomonadati</taxon>
        <taxon>Pseudomonadota</taxon>
        <taxon>Gammaproteobacteria</taxon>
        <taxon>Aeromonadales</taxon>
        <taxon>Succinivibrionaceae</taxon>
        <taxon>Anaerobiospirillum</taxon>
    </lineage>
</organism>
<dbReference type="Gene3D" id="3.30.110.40">
    <property type="entry name" value="TusA-like domain"/>
    <property type="match status" value="1"/>
</dbReference>
<dbReference type="AlphaFoldDB" id="A0A9D1WDH1"/>
<name>A0A9D1WDH1_9GAMM</name>
<keyword evidence="3" id="KW-0808">Transferase</keyword>
<dbReference type="SUPFAM" id="SSF64307">
    <property type="entry name" value="SirA-like"/>
    <property type="match status" value="1"/>
</dbReference>
<reference evidence="3" key="1">
    <citation type="journal article" date="2021" name="PeerJ">
        <title>Extensive microbial diversity within the chicken gut microbiome revealed by metagenomics and culture.</title>
        <authorList>
            <person name="Gilroy R."/>
            <person name="Ravi A."/>
            <person name="Getino M."/>
            <person name="Pursley I."/>
            <person name="Horton D.L."/>
            <person name="Alikhan N.F."/>
            <person name="Baker D."/>
            <person name="Gharbi K."/>
            <person name="Hall N."/>
            <person name="Watson M."/>
            <person name="Adriaenssens E.M."/>
            <person name="Foster-Nyarko E."/>
            <person name="Jarju S."/>
            <person name="Secka A."/>
            <person name="Antonio M."/>
            <person name="Oren A."/>
            <person name="Chaudhuri R.R."/>
            <person name="La Ragione R."/>
            <person name="Hildebrand F."/>
            <person name="Pallen M.J."/>
        </authorList>
    </citation>
    <scope>NUCLEOTIDE SEQUENCE</scope>
    <source>
        <strain evidence="3">USASDec5-558</strain>
    </source>
</reference>
<dbReference type="InterPro" id="IPR001455">
    <property type="entry name" value="TusA-like"/>
</dbReference>